<evidence type="ECO:0008006" key="4">
    <source>
        <dbReference type="Google" id="ProtNLM"/>
    </source>
</evidence>
<keyword evidence="1" id="KW-0812">Transmembrane</keyword>
<dbReference type="EMBL" id="JAVDYG010000001">
    <property type="protein sequence ID" value="MDR7360658.1"/>
    <property type="molecule type" value="Genomic_DNA"/>
</dbReference>
<reference evidence="2 3" key="1">
    <citation type="submission" date="2023-07" db="EMBL/GenBank/DDBJ databases">
        <title>Sequencing the genomes of 1000 actinobacteria strains.</title>
        <authorList>
            <person name="Klenk H.-P."/>
        </authorList>
    </citation>
    <scope>NUCLEOTIDE SEQUENCE [LARGE SCALE GENOMIC DNA]</scope>
    <source>
        <strain evidence="2 3">DSM 19426</strain>
    </source>
</reference>
<dbReference type="Proteomes" id="UP001183648">
    <property type="component" value="Unassembled WGS sequence"/>
</dbReference>
<accession>A0ABU2BSG0</accession>
<dbReference type="RefSeq" id="WP_310297443.1">
    <property type="nucleotide sequence ID" value="NZ_BAAAPS010000011.1"/>
</dbReference>
<protein>
    <recommendedName>
        <fullName evidence="4">AtpZ/AtpI family protein</fullName>
    </recommendedName>
</protein>
<gene>
    <name evidence="2" type="ORF">J2S63_000211</name>
</gene>
<keyword evidence="1" id="KW-0472">Membrane</keyword>
<keyword evidence="3" id="KW-1185">Reference proteome</keyword>
<evidence type="ECO:0000313" key="2">
    <source>
        <dbReference type="EMBL" id="MDR7360658.1"/>
    </source>
</evidence>
<proteinExistence type="predicted"/>
<feature type="transmembrane region" description="Helical" evidence="1">
    <location>
        <begin position="12"/>
        <end position="33"/>
    </location>
</feature>
<comment type="caution">
    <text evidence="2">The sequence shown here is derived from an EMBL/GenBank/DDBJ whole genome shotgun (WGS) entry which is preliminary data.</text>
</comment>
<sequence>MSEPQGTWAQWQAVAVSGLLVVVFLGAGAGAGLKLSDWLGVPGVFGWGVGLVAAYLLSRLMVSWVLARTVYRDEDK</sequence>
<evidence type="ECO:0000313" key="3">
    <source>
        <dbReference type="Proteomes" id="UP001183648"/>
    </source>
</evidence>
<evidence type="ECO:0000256" key="1">
    <source>
        <dbReference type="SAM" id="Phobius"/>
    </source>
</evidence>
<name>A0ABU2BSG0_9ACTN</name>
<organism evidence="2 3">
    <name type="scientific">Nocardioides marmoribigeumensis</name>
    <dbReference type="NCBI Taxonomy" id="433649"/>
    <lineage>
        <taxon>Bacteria</taxon>
        <taxon>Bacillati</taxon>
        <taxon>Actinomycetota</taxon>
        <taxon>Actinomycetes</taxon>
        <taxon>Propionibacteriales</taxon>
        <taxon>Nocardioidaceae</taxon>
        <taxon>Nocardioides</taxon>
    </lineage>
</organism>
<feature type="transmembrane region" description="Helical" evidence="1">
    <location>
        <begin position="45"/>
        <end position="67"/>
    </location>
</feature>
<keyword evidence="1" id="KW-1133">Transmembrane helix</keyword>